<evidence type="ECO:0000313" key="2">
    <source>
        <dbReference type="EMBL" id="KAK7755783.1"/>
    </source>
</evidence>
<feature type="compositionally biased region" description="Pro residues" evidence="1">
    <location>
        <begin position="38"/>
        <end position="54"/>
    </location>
</feature>
<proteinExistence type="predicted"/>
<dbReference type="Proteomes" id="UP001320420">
    <property type="component" value="Unassembled WGS sequence"/>
</dbReference>
<dbReference type="AlphaFoldDB" id="A0AAN9V939"/>
<protein>
    <submittedName>
        <fullName evidence="2">Uncharacterized protein</fullName>
    </submittedName>
</protein>
<evidence type="ECO:0000313" key="3">
    <source>
        <dbReference type="Proteomes" id="UP001320420"/>
    </source>
</evidence>
<feature type="compositionally biased region" description="Basic and acidic residues" evidence="1">
    <location>
        <begin position="116"/>
        <end position="128"/>
    </location>
</feature>
<feature type="region of interest" description="Disordered" evidence="1">
    <location>
        <begin position="1"/>
        <end position="128"/>
    </location>
</feature>
<evidence type="ECO:0000256" key="1">
    <source>
        <dbReference type="SAM" id="MobiDB-lite"/>
    </source>
</evidence>
<keyword evidence="3" id="KW-1185">Reference proteome</keyword>
<accession>A0AAN9V939</accession>
<dbReference type="EMBL" id="JAKJXP020000010">
    <property type="protein sequence ID" value="KAK7755783.1"/>
    <property type="molecule type" value="Genomic_DNA"/>
</dbReference>
<gene>
    <name evidence="2" type="ORF">SLS62_002068</name>
</gene>
<comment type="caution">
    <text evidence="2">The sequence shown here is derived from an EMBL/GenBank/DDBJ whole genome shotgun (WGS) entry which is preliminary data.</text>
</comment>
<reference evidence="2 3" key="1">
    <citation type="submission" date="2024-02" db="EMBL/GenBank/DDBJ databases">
        <title>De novo assembly and annotation of 12 fungi associated with fruit tree decline syndrome in Ontario, Canada.</title>
        <authorList>
            <person name="Sulman M."/>
            <person name="Ellouze W."/>
            <person name="Ilyukhin E."/>
        </authorList>
    </citation>
    <scope>NUCLEOTIDE SEQUENCE [LARGE SCALE GENOMIC DNA]</scope>
    <source>
        <strain evidence="2 3">M11/M66-122</strain>
    </source>
</reference>
<name>A0AAN9V939_9PEZI</name>
<organism evidence="2 3">
    <name type="scientific">Diatrype stigma</name>
    <dbReference type="NCBI Taxonomy" id="117547"/>
    <lineage>
        <taxon>Eukaryota</taxon>
        <taxon>Fungi</taxon>
        <taxon>Dikarya</taxon>
        <taxon>Ascomycota</taxon>
        <taxon>Pezizomycotina</taxon>
        <taxon>Sordariomycetes</taxon>
        <taxon>Xylariomycetidae</taxon>
        <taxon>Xylariales</taxon>
        <taxon>Diatrypaceae</taxon>
        <taxon>Diatrype</taxon>
    </lineage>
</organism>
<sequence>MPRPRKSRAVVDDDIDAITPCPLPTPTLPPTSQQQQQPEPPSPRTISAPSPPSSPSATTLTPDLPSPVHHISPSSVHSGLRSTAGSSMGSRSRSASPSSDCCDADHVFSSTTTNSRRRDSVRALEEGTDGDPERLWMRMLALQRTYGCYNSARMSAALSSGDVSLLLPSKACLDLLNEHMTLLPDEAERALGDWRFKSQGGIHL</sequence>
<feature type="compositionally biased region" description="Low complexity" evidence="1">
    <location>
        <begin position="55"/>
        <end position="99"/>
    </location>
</feature>